<evidence type="ECO:0000256" key="1">
    <source>
        <dbReference type="SAM" id="MobiDB-lite"/>
    </source>
</evidence>
<keyword evidence="3" id="KW-1185">Reference proteome</keyword>
<dbReference type="EMBL" id="JOPJ01000039">
    <property type="protein sequence ID" value="OUJ10804.1"/>
    <property type="molecule type" value="Genomic_DNA"/>
</dbReference>
<dbReference type="AlphaFoldDB" id="A0A252BS07"/>
<name>A0A252BS07_9PROT</name>
<dbReference type="Proteomes" id="UP000194931">
    <property type="component" value="Unassembled WGS sequence"/>
</dbReference>
<feature type="compositionally biased region" description="Polar residues" evidence="1">
    <location>
        <begin position="177"/>
        <end position="193"/>
    </location>
</feature>
<gene>
    <name evidence="2" type="ORF">HK26_08050</name>
</gene>
<evidence type="ECO:0000313" key="2">
    <source>
        <dbReference type="EMBL" id="OUJ10804.1"/>
    </source>
</evidence>
<sequence>MCVFSLAMCAQPAYVNTYIGIPAPDRKKPPHRAAFFMARFLRGTLAAFLLSGKNMTRSVSYADVVRLHRTDAVCVGVRAGQALLCFLVPEAETTRHRADVALSWCESAQANLPPEVRVRCVVSERAVRGAVVGQLPQPAMQRIQAMILREGSAQKAEGGWPPRSRPYSKGHAHACMQKNTRPRSTQTRPAYYA</sequence>
<reference evidence="3" key="1">
    <citation type="submission" date="2014-06" db="EMBL/GenBank/DDBJ databases">
        <authorList>
            <person name="Winans N.J."/>
            <person name="Newell P.D."/>
            <person name="Douglas A.E."/>
        </authorList>
    </citation>
    <scope>NUCLEOTIDE SEQUENCE [LARGE SCALE GENOMIC DNA]</scope>
</reference>
<comment type="caution">
    <text evidence="2">The sequence shown here is derived from an EMBL/GenBank/DDBJ whole genome shotgun (WGS) entry which is preliminary data.</text>
</comment>
<protein>
    <submittedName>
        <fullName evidence="2">Uncharacterized protein</fullName>
    </submittedName>
</protein>
<organism evidence="2 3">
    <name type="scientific">Acetobacter okinawensis</name>
    <dbReference type="NCBI Taxonomy" id="1076594"/>
    <lineage>
        <taxon>Bacteria</taxon>
        <taxon>Pseudomonadati</taxon>
        <taxon>Pseudomonadota</taxon>
        <taxon>Alphaproteobacteria</taxon>
        <taxon>Acetobacterales</taxon>
        <taxon>Acetobacteraceae</taxon>
        <taxon>Acetobacter</taxon>
    </lineage>
</organism>
<feature type="region of interest" description="Disordered" evidence="1">
    <location>
        <begin position="154"/>
        <end position="193"/>
    </location>
</feature>
<evidence type="ECO:0000313" key="3">
    <source>
        <dbReference type="Proteomes" id="UP000194931"/>
    </source>
</evidence>
<proteinExistence type="predicted"/>
<dbReference type="STRING" id="1236501.GCA_000613865_00050"/>
<accession>A0A252BS07</accession>